<dbReference type="PROSITE" id="PS00136">
    <property type="entry name" value="SUBTILASE_ASP"/>
    <property type="match status" value="1"/>
</dbReference>
<organism evidence="9 10">
    <name type="scientific">Colletotrichum tamarilloi</name>
    <dbReference type="NCBI Taxonomy" id="1209934"/>
    <lineage>
        <taxon>Eukaryota</taxon>
        <taxon>Fungi</taxon>
        <taxon>Dikarya</taxon>
        <taxon>Ascomycota</taxon>
        <taxon>Pezizomycotina</taxon>
        <taxon>Sordariomycetes</taxon>
        <taxon>Hypocreomycetidae</taxon>
        <taxon>Glomerellales</taxon>
        <taxon>Glomerellaceae</taxon>
        <taxon>Colletotrichum</taxon>
        <taxon>Colletotrichum acutatum species complex</taxon>
    </lineage>
</organism>
<dbReference type="Gene3D" id="3.30.70.80">
    <property type="entry name" value="Peptidase S8 propeptide/proteinase inhibitor I9"/>
    <property type="match status" value="1"/>
</dbReference>
<evidence type="ECO:0000259" key="7">
    <source>
        <dbReference type="Pfam" id="PF00082"/>
    </source>
</evidence>
<sequence length="324" mass="34136">MKAEDVSQFRGRSFELLDTAAIPGKWIVILKSGIDKRDVEQHLDWIHGTHRRSSSCRQTSGVERTFGIGDFHAYTGEFDEELLAEIQAKDEVIAIEPDHKASLTALTEVSDQPWGLASLSSRAKLASADVDHQTYKYDSSAGTGTFAYVLDSGIRISHPDFQGRAIKGTNVFPEVAHDDDFGHGTHVAGTIGSNITNTPARAGKSVVSMSLALNDAVDAATALGVFVVVGAGNDGKDASTRSPASAPTAFTVGAIDIDNTRATWSNFGPSVDVFAAGVDGPEGSFVDAPAAIGARIKELATKDMVADSGVGSPNLVTYNGNGRR</sequence>
<dbReference type="InterPro" id="IPR010259">
    <property type="entry name" value="S8pro/Inhibitor_I9"/>
</dbReference>
<feature type="domain" description="Peptidase S8/S53" evidence="7">
    <location>
        <begin position="202"/>
        <end position="279"/>
    </location>
</feature>
<dbReference type="Pfam" id="PF05922">
    <property type="entry name" value="Inhibitor_I9"/>
    <property type="match status" value="1"/>
</dbReference>
<dbReference type="GeneID" id="85411841"/>
<evidence type="ECO:0000256" key="4">
    <source>
        <dbReference type="ARBA" id="ARBA00022801"/>
    </source>
</evidence>
<keyword evidence="2" id="KW-0645">Protease</keyword>
<dbReference type="PROSITE" id="PS51892">
    <property type="entry name" value="SUBTILASE"/>
    <property type="match status" value="1"/>
</dbReference>
<accession>A0ABQ9QX67</accession>
<dbReference type="EMBL" id="MLFU01000063">
    <property type="protein sequence ID" value="KAK1488046.1"/>
    <property type="molecule type" value="Genomic_DNA"/>
</dbReference>
<name>A0ABQ9QX67_9PEZI</name>
<dbReference type="Pfam" id="PF00082">
    <property type="entry name" value="Peptidase_S8"/>
    <property type="match status" value="2"/>
</dbReference>
<dbReference type="InterPro" id="IPR023827">
    <property type="entry name" value="Peptidase_S8_Asp-AS"/>
</dbReference>
<evidence type="ECO:0000256" key="1">
    <source>
        <dbReference type="ARBA" id="ARBA00011073"/>
    </source>
</evidence>
<comment type="similarity">
    <text evidence="1 6">Belongs to the peptidase S8 family.</text>
</comment>
<evidence type="ECO:0000259" key="8">
    <source>
        <dbReference type="Pfam" id="PF05922"/>
    </source>
</evidence>
<evidence type="ECO:0000313" key="9">
    <source>
        <dbReference type="EMBL" id="KAK1488046.1"/>
    </source>
</evidence>
<evidence type="ECO:0000256" key="3">
    <source>
        <dbReference type="ARBA" id="ARBA00022729"/>
    </source>
</evidence>
<dbReference type="Gene3D" id="3.40.50.200">
    <property type="entry name" value="Peptidase S8/S53 domain"/>
    <property type="match status" value="2"/>
</dbReference>
<dbReference type="InterPro" id="IPR015500">
    <property type="entry name" value="Peptidase_S8_subtilisin-rel"/>
</dbReference>
<keyword evidence="3" id="KW-0732">Signal</keyword>
<dbReference type="Proteomes" id="UP001227543">
    <property type="component" value="Unassembled WGS sequence"/>
</dbReference>
<comment type="caution">
    <text evidence="9">The sequence shown here is derived from an EMBL/GenBank/DDBJ whole genome shotgun (WGS) entry which is preliminary data.</text>
</comment>
<keyword evidence="10" id="KW-1185">Reference proteome</keyword>
<proteinExistence type="inferred from homology"/>
<keyword evidence="4" id="KW-0378">Hydrolase</keyword>
<comment type="caution">
    <text evidence="6">Lacks conserved residue(s) required for the propagation of feature annotation.</text>
</comment>
<dbReference type="SUPFAM" id="SSF52743">
    <property type="entry name" value="Subtilisin-like"/>
    <property type="match status" value="1"/>
</dbReference>
<evidence type="ECO:0000313" key="10">
    <source>
        <dbReference type="Proteomes" id="UP001227543"/>
    </source>
</evidence>
<dbReference type="PANTHER" id="PTHR43806">
    <property type="entry name" value="PEPTIDASE S8"/>
    <property type="match status" value="1"/>
</dbReference>
<dbReference type="InterPro" id="IPR000209">
    <property type="entry name" value="Peptidase_S8/S53_dom"/>
</dbReference>
<reference evidence="9 10" key="1">
    <citation type="submission" date="2016-10" db="EMBL/GenBank/DDBJ databases">
        <title>The genome sequence of Colletotrichum fioriniae PJ7.</title>
        <authorList>
            <person name="Baroncelli R."/>
        </authorList>
    </citation>
    <scope>NUCLEOTIDE SEQUENCE [LARGE SCALE GENOMIC DNA]</scope>
    <source>
        <strain evidence="9 10">Tom-12</strain>
    </source>
</reference>
<dbReference type="InterPro" id="IPR022398">
    <property type="entry name" value="Peptidase_S8_His-AS"/>
</dbReference>
<evidence type="ECO:0000256" key="6">
    <source>
        <dbReference type="PROSITE-ProRule" id="PRU01240"/>
    </source>
</evidence>
<protein>
    <submittedName>
        <fullName evidence="9">Alkaline proteinase</fullName>
    </submittedName>
</protein>
<feature type="domain" description="Peptidase S8/S53" evidence="7">
    <location>
        <begin position="144"/>
        <end position="201"/>
    </location>
</feature>
<dbReference type="InterPro" id="IPR036852">
    <property type="entry name" value="Peptidase_S8/S53_dom_sf"/>
</dbReference>
<keyword evidence="5" id="KW-0720">Serine protease</keyword>
<feature type="domain" description="Inhibitor I9" evidence="8">
    <location>
        <begin position="26"/>
        <end position="103"/>
    </location>
</feature>
<dbReference type="InterPro" id="IPR050131">
    <property type="entry name" value="Peptidase_S8_subtilisin-like"/>
</dbReference>
<dbReference type="PROSITE" id="PS00137">
    <property type="entry name" value="SUBTILASE_HIS"/>
    <property type="match status" value="1"/>
</dbReference>
<dbReference type="InterPro" id="IPR037045">
    <property type="entry name" value="S8pro/Inhibitor_I9_sf"/>
</dbReference>
<gene>
    <name evidence="9" type="ORF">CTAM01_11592</name>
</gene>
<evidence type="ECO:0000256" key="2">
    <source>
        <dbReference type="ARBA" id="ARBA00022670"/>
    </source>
</evidence>
<dbReference type="RefSeq" id="XP_060377771.1">
    <property type="nucleotide sequence ID" value="XM_060527603.1"/>
</dbReference>
<evidence type="ECO:0000256" key="5">
    <source>
        <dbReference type="ARBA" id="ARBA00022825"/>
    </source>
</evidence>
<dbReference type="PANTHER" id="PTHR43806:SF11">
    <property type="entry name" value="CEREVISIN-RELATED"/>
    <property type="match status" value="1"/>
</dbReference>
<dbReference type="PRINTS" id="PR00723">
    <property type="entry name" value="SUBTILISIN"/>
</dbReference>